<feature type="domain" description="Fatty acid desaturase" evidence="2">
    <location>
        <begin position="59"/>
        <end position="316"/>
    </location>
</feature>
<feature type="transmembrane region" description="Helical" evidence="1">
    <location>
        <begin position="143"/>
        <end position="168"/>
    </location>
</feature>
<proteinExistence type="predicted"/>
<organism evidence="3 4">
    <name type="scientific">Lamprobacter modestohalophilus</name>
    <dbReference type="NCBI Taxonomy" id="1064514"/>
    <lineage>
        <taxon>Bacteria</taxon>
        <taxon>Pseudomonadati</taxon>
        <taxon>Pseudomonadota</taxon>
        <taxon>Gammaproteobacteria</taxon>
        <taxon>Chromatiales</taxon>
        <taxon>Chromatiaceae</taxon>
        <taxon>Lamprobacter</taxon>
    </lineage>
</organism>
<dbReference type="GO" id="GO:0006629">
    <property type="term" value="P:lipid metabolic process"/>
    <property type="evidence" value="ECO:0007669"/>
    <property type="project" value="InterPro"/>
</dbReference>
<keyword evidence="1" id="KW-0472">Membrane</keyword>
<feature type="transmembrane region" description="Helical" evidence="1">
    <location>
        <begin position="97"/>
        <end position="114"/>
    </location>
</feature>
<evidence type="ECO:0000313" key="4">
    <source>
        <dbReference type="Proteomes" id="UP001138768"/>
    </source>
</evidence>
<feature type="transmembrane region" description="Helical" evidence="1">
    <location>
        <begin position="33"/>
        <end position="52"/>
    </location>
</feature>
<feature type="transmembrane region" description="Helical" evidence="1">
    <location>
        <begin position="58"/>
        <end position="76"/>
    </location>
</feature>
<feature type="transmembrane region" description="Helical" evidence="1">
    <location>
        <begin position="204"/>
        <end position="220"/>
    </location>
</feature>
<dbReference type="EMBL" id="NRRY01000012">
    <property type="protein sequence ID" value="MBK1618656.1"/>
    <property type="molecule type" value="Genomic_DNA"/>
</dbReference>
<evidence type="ECO:0000256" key="1">
    <source>
        <dbReference type="SAM" id="Phobius"/>
    </source>
</evidence>
<evidence type="ECO:0000259" key="2">
    <source>
        <dbReference type="Pfam" id="PF00487"/>
    </source>
</evidence>
<gene>
    <name evidence="3" type="ORF">CKO42_09460</name>
</gene>
<keyword evidence="4" id="KW-1185">Reference proteome</keyword>
<sequence>MVLSMAQRLARNVVSISRRQLMIDSRYYQANPLIYLGDFTLSMTGFVVAFIFCLRTSGLVFALCFVVSCVCLYRAGTFVHELTHQYRSGQLNWFHRLWNLTAGAIFMAPAVRFFDPHQIHHKVGTFATRQDPQYLLLRTDWKLAALMLLVGPFVMPIACLFFVLAASLGEKVDIEGRIDRYLTRKKGAAAGSALPAQYKREMTLYSRYYLVVIAVYVWLWPETIPLLYAVQVGVWWLGILRIPLEHEMREYREQTDARDHVIDSFTVESPFAEILQPLSLRLHTAHHMYPGVPYHNLPALHAELKRTNPEYRKSMVPFLNLVLGPRRIASD</sequence>
<protein>
    <recommendedName>
        <fullName evidence="2">Fatty acid desaturase domain-containing protein</fullName>
    </recommendedName>
</protein>
<keyword evidence="1" id="KW-0812">Transmembrane</keyword>
<reference evidence="3 4" key="1">
    <citation type="journal article" date="2020" name="Microorganisms">
        <title>Osmotic Adaptation and Compatible Solute Biosynthesis of Phototrophic Bacteria as Revealed from Genome Analyses.</title>
        <authorList>
            <person name="Imhoff J.F."/>
            <person name="Rahn T."/>
            <person name="Kunzel S."/>
            <person name="Keller A."/>
            <person name="Neulinger S.C."/>
        </authorList>
    </citation>
    <scope>NUCLEOTIDE SEQUENCE [LARGE SCALE GENOMIC DNA]</scope>
    <source>
        <strain evidence="3 4">DSM 25653</strain>
    </source>
</reference>
<accession>A0A9X0W8B2</accession>
<dbReference type="Pfam" id="PF00487">
    <property type="entry name" value="FA_desaturase"/>
    <property type="match status" value="1"/>
</dbReference>
<dbReference type="InterPro" id="IPR005804">
    <property type="entry name" value="FA_desaturase_dom"/>
</dbReference>
<evidence type="ECO:0000313" key="3">
    <source>
        <dbReference type="EMBL" id="MBK1618656.1"/>
    </source>
</evidence>
<comment type="caution">
    <text evidence="3">The sequence shown here is derived from an EMBL/GenBank/DDBJ whole genome shotgun (WGS) entry which is preliminary data.</text>
</comment>
<dbReference type="Proteomes" id="UP001138768">
    <property type="component" value="Unassembled WGS sequence"/>
</dbReference>
<keyword evidence="1" id="KW-1133">Transmembrane helix</keyword>
<dbReference type="AlphaFoldDB" id="A0A9X0W8B2"/>
<name>A0A9X0W8B2_9GAMM</name>